<comment type="caution">
    <text evidence="2">The sequence shown here is derived from an EMBL/GenBank/DDBJ whole genome shotgun (WGS) entry which is preliminary data.</text>
</comment>
<dbReference type="OrthoDB" id="8690238at2"/>
<dbReference type="STRING" id="1792845.BC343_16845"/>
<dbReference type="Gene3D" id="1.10.260.40">
    <property type="entry name" value="lambda repressor-like DNA-binding domains"/>
    <property type="match status" value="1"/>
</dbReference>
<dbReference type="EMBL" id="MBTF01000037">
    <property type="protein sequence ID" value="OOQ57186.1"/>
    <property type="molecule type" value="Genomic_DNA"/>
</dbReference>
<dbReference type="CDD" id="cd00093">
    <property type="entry name" value="HTH_XRE"/>
    <property type="match status" value="1"/>
</dbReference>
<evidence type="ECO:0000313" key="2">
    <source>
        <dbReference type="EMBL" id="OOQ57186.1"/>
    </source>
</evidence>
<dbReference type="AlphaFoldDB" id="A0A1S9P8A0"/>
<dbReference type="GO" id="GO:0003677">
    <property type="term" value="F:DNA binding"/>
    <property type="evidence" value="ECO:0007669"/>
    <property type="project" value="InterPro"/>
</dbReference>
<sequence>MNENSYINWFATSDQFILDTIGDFLKNARLQQNKTQLQVAEAAGVSRSTVSLLEKGRGGTLLSLLQVLRVLEQLPVLDSFMVEQKVSPLLLAKQELQKRRRARNKNGNEDAPISW</sequence>
<dbReference type="Pfam" id="PF01381">
    <property type="entry name" value="HTH_3"/>
    <property type="match status" value="1"/>
</dbReference>
<feature type="domain" description="HTH cro/C1-type" evidence="1">
    <location>
        <begin position="25"/>
        <end position="74"/>
    </location>
</feature>
<name>A0A1S9P8A0_9SPHI</name>
<evidence type="ECO:0000259" key="1">
    <source>
        <dbReference type="PROSITE" id="PS50943"/>
    </source>
</evidence>
<reference evidence="2 3" key="1">
    <citation type="submission" date="2016-07" db="EMBL/GenBank/DDBJ databases">
        <title>Genomic analysis of zinc-resistant bacterium Mucilaginibacter pedocola TBZ30.</title>
        <authorList>
            <person name="Huang J."/>
            <person name="Tang J."/>
        </authorList>
    </citation>
    <scope>NUCLEOTIDE SEQUENCE [LARGE SCALE GENOMIC DNA]</scope>
    <source>
        <strain evidence="2 3">TBZ30</strain>
    </source>
</reference>
<dbReference type="RefSeq" id="WP_078351060.1">
    <property type="nucleotide sequence ID" value="NZ_MBTF01000037.1"/>
</dbReference>
<dbReference type="PROSITE" id="PS50943">
    <property type="entry name" value="HTH_CROC1"/>
    <property type="match status" value="1"/>
</dbReference>
<protein>
    <submittedName>
        <fullName evidence="2">XRE family transcriptional regulator</fullName>
    </submittedName>
</protein>
<dbReference type="Proteomes" id="UP000189739">
    <property type="component" value="Unassembled WGS sequence"/>
</dbReference>
<accession>A0A1S9P8A0</accession>
<organism evidence="2 3">
    <name type="scientific">Mucilaginibacter pedocola</name>
    <dbReference type="NCBI Taxonomy" id="1792845"/>
    <lineage>
        <taxon>Bacteria</taxon>
        <taxon>Pseudomonadati</taxon>
        <taxon>Bacteroidota</taxon>
        <taxon>Sphingobacteriia</taxon>
        <taxon>Sphingobacteriales</taxon>
        <taxon>Sphingobacteriaceae</taxon>
        <taxon>Mucilaginibacter</taxon>
    </lineage>
</organism>
<dbReference type="InterPro" id="IPR010982">
    <property type="entry name" value="Lambda_DNA-bd_dom_sf"/>
</dbReference>
<dbReference type="InterPro" id="IPR001387">
    <property type="entry name" value="Cro/C1-type_HTH"/>
</dbReference>
<proteinExistence type="predicted"/>
<keyword evidence="3" id="KW-1185">Reference proteome</keyword>
<dbReference type="SMART" id="SM00530">
    <property type="entry name" value="HTH_XRE"/>
    <property type="match status" value="1"/>
</dbReference>
<evidence type="ECO:0000313" key="3">
    <source>
        <dbReference type="Proteomes" id="UP000189739"/>
    </source>
</evidence>
<gene>
    <name evidence="2" type="ORF">BC343_16845</name>
</gene>
<dbReference type="SUPFAM" id="SSF47413">
    <property type="entry name" value="lambda repressor-like DNA-binding domains"/>
    <property type="match status" value="1"/>
</dbReference>